<comment type="caution">
    <text evidence="1">The sequence shown here is derived from an EMBL/GenBank/DDBJ whole genome shotgun (WGS) entry which is preliminary data.</text>
</comment>
<reference evidence="1 2" key="1">
    <citation type="submission" date="2018-10" db="EMBL/GenBank/DDBJ databases">
        <title>Genomic Encyclopedia of Archaeal and Bacterial Type Strains, Phase II (KMG-II): from individual species to whole genera.</title>
        <authorList>
            <person name="Goeker M."/>
        </authorList>
    </citation>
    <scope>NUCLEOTIDE SEQUENCE [LARGE SCALE GENOMIC DNA]</scope>
    <source>
        <strain evidence="1 2">DSM 235</strain>
    </source>
</reference>
<proteinExistence type="predicted"/>
<name>A0A495V3V4_9GAMM</name>
<dbReference type="EMBL" id="RBXL01000001">
    <property type="protein sequence ID" value="RKT43360.1"/>
    <property type="molecule type" value="Genomic_DNA"/>
</dbReference>
<evidence type="ECO:0000313" key="1">
    <source>
        <dbReference type="EMBL" id="RKT43360.1"/>
    </source>
</evidence>
<dbReference type="Proteomes" id="UP000274556">
    <property type="component" value="Unassembled WGS sequence"/>
</dbReference>
<protein>
    <submittedName>
        <fullName evidence="1">Uncharacterized protein</fullName>
    </submittedName>
</protein>
<evidence type="ECO:0000313" key="2">
    <source>
        <dbReference type="Proteomes" id="UP000274556"/>
    </source>
</evidence>
<keyword evidence="2" id="KW-1185">Reference proteome</keyword>
<dbReference type="AlphaFoldDB" id="A0A495V3V4"/>
<dbReference type="OrthoDB" id="5783548at2"/>
<gene>
    <name evidence="1" type="ORF">BDD21_0693</name>
</gene>
<organism evidence="1 2">
    <name type="scientific">Thiocapsa rosea</name>
    <dbReference type="NCBI Taxonomy" id="69360"/>
    <lineage>
        <taxon>Bacteria</taxon>
        <taxon>Pseudomonadati</taxon>
        <taxon>Pseudomonadota</taxon>
        <taxon>Gammaproteobacteria</taxon>
        <taxon>Chromatiales</taxon>
        <taxon>Chromatiaceae</taxon>
        <taxon>Thiocapsa</taxon>
    </lineage>
</organism>
<accession>A0A495V3V4</accession>
<sequence>MIDDHTPPASPLPVQTLGAMGAQITQVVSLLGRFGLGFNLHDAGQPIPGSYWGESEAGLVGDVLHATPETPLHSVLHEAGHWICMDPDRRARLHTDAGGDDPEENAVCYLQVLLADAIPGLGRERLFADMDAWGYSFRLGSTKRWFEQDAEDARLWLLSHGLVDSTDRPTWRVRQCPPPPYT</sequence>